<feature type="compositionally biased region" description="Acidic residues" evidence="1">
    <location>
        <begin position="74"/>
        <end position="84"/>
    </location>
</feature>
<evidence type="ECO:0000256" key="1">
    <source>
        <dbReference type="SAM" id="MobiDB-lite"/>
    </source>
</evidence>
<proteinExistence type="predicted"/>
<evidence type="ECO:0000313" key="3">
    <source>
        <dbReference type="EMBL" id="KAJ6972335.1"/>
    </source>
</evidence>
<feature type="compositionally biased region" description="Acidic residues" evidence="1">
    <location>
        <begin position="94"/>
        <end position="109"/>
    </location>
</feature>
<dbReference type="Proteomes" id="UP001164929">
    <property type="component" value="Chromosome 14"/>
</dbReference>
<evidence type="ECO:0000313" key="4">
    <source>
        <dbReference type="EMBL" id="KAJ6972340.1"/>
    </source>
</evidence>
<dbReference type="EMBL" id="JAQIZT010000014">
    <property type="protein sequence ID" value="KAJ6972335.1"/>
    <property type="molecule type" value="Genomic_DNA"/>
</dbReference>
<dbReference type="EMBL" id="JAQIZT010000014">
    <property type="protein sequence ID" value="KAJ6972340.1"/>
    <property type="molecule type" value="Genomic_DNA"/>
</dbReference>
<protein>
    <submittedName>
        <fullName evidence="3">Uncharacterized protein</fullName>
    </submittedName>
</protein>
<evidence type="ECO:0000313" key="5">
    <source>
        <dbReference type="Proteomes" id="UP001164929"/>
    </source>
</evidence>
<gene>
    <name evidence="2" type="ORF">NC653_032025</name>
    <name evidence="3" type="ORF">NC653_032803</name>
    <name evidence="4" type="ORF">NC653_032808</name>
</gene>
<feature type="region of interest" description="Disordered" evidence="1">
    <location>
        <begin position="65"/>
        <end position="120"/>
    </location>
</feature>
<dbReference type="EMBL" id="JAQIZT010000014">
    <property type="protein sequence ID" value="KAJ6971385.1"/>
    <property type="molecule type" value="Genomic_DNA"/>
</dbReference>
<keyword evidence="5" id="KW-1185">Reference proteome</keyword>
<reference evidence="3" key="1">
    <citation type="journal article" date="2023" name="Mol. Ecol. Resour.">
        <title>Chromosome-level genome assembly of a triploid poplar Populus alba 'Berolinensis'.</title>
        <authorList>
            <person name="Chen S."/>
            <person name="Yu Y."/>
            <person name="Wang X."/>
            <person name="Wang S."/>
            <person name="Zhang T."/>
            <person name="Zhou Y."/>
            <person name="He R."/>
            <person name="Meng N."/>
            <person name="Wang Y."/>
            <person name="Liu W."/>
            <person name="Liu Z."/>
            <person name="Liu J."/>
            <person name="Guo Q."/>
            <person name="Huang H."/>
            <person name="Sederoff R.R."/>
            <person name="Wang G."/>
            <person name="Qu G."/>
            <person name="Chen S."/>
        </authorList>
    </citation>
    <scope>NUCLEOTIDE SEQUENCE</scope>
    <source>
        <strain evidence="3">SC-2020</strain>
    </source>
</reference>
<dbReference type="AlphaFoldDB" id="A0AAD6PZG9"/>
<sequence length="120" mass="14345">MEETLKPQFLRIHAFHPLTQSFPELHRSMSWRGRGYGGRFHLGRKGRKEVKWDFKKGDKMFKDWKKNETKSGDFEENDSDDEEEDKKKKKKVEEESEEQDDEHDGDGDESQLVIWLESRA</sequence>
<organism evidence="3 5">
    <name type="scientific">Populus alba x Populus x berolinensis</name>
    <dbReference type="NCBI Taxonomy" id="444605"/>
    <lineage>
        <taxon>Eukaryota</taxon>
        <taxon>Viridiplantae</taxon>
        <taxon>Streptophyta</taxon>
        <taxon>Embryophyta</taxon>
        <taxon>Tracheophyta</taxon>
        <taxon>Spermatophyta</taxon>
        <taxon>Magnoliopsida</taxon>
        <taxon>eudicotyledons</taxon>
        <taxon>Gunneridae</taxon>
        <taxon>Pentapetalae</taxon>
        <taxon>rosids</taxon>
        <taxon>fabids</taxon>
        <taxon>Malpighiales</taxon>
        <taxon>Salicaceae</taxon>
        <taxon>Saliceae</taxon>
        <taxon>Populus</taxon>
    </lineage>
</organism>
<evidence type="ECO:0000313" key="2">
    <source>
        <dbReference type="EMBL" id="KAJ6971385.1"/>
    </source>
</evidence>
<comment type="caution">
    <text evidence="3">The sequence shown here is derived from an EMBL/GenBank/DDBJ whole genome shotgun (WGS) entry which is preliminary data.</text>
</comment>
<accession>A0AAD6PZG9</accession>
<name>A0AAD6PZG9_9ROSI</name>